<dbReference type="InterPro" id="IPR015943">
    <property type="entry name" value="WD40/YVTN_repeat-like_dom_sf"/>
</dbReference>
<dbReference type="InterPro" id="IPR004871">
    <property type="entry name" value="RSE1/DDB1/CPSF1_C"/>
</dbReference>
<dbReference type="EMBL" id="CCBN010000009">
    <property type="protein sequence ID" value="CDO54868.1"/>
    <property type="molecule type" value="Genomic_DNA"/>
</dbReference>
<dbReference type="Gene3D" id="2.130.10.10">
    <property type="entry name" value="YVTN repeat-like/Quinoprotein amine dehydrogenase"/>
    <property type="match status" value="1"/>
</dbReference>
<reference evidence="2" key="1">
    <citation type="submission" date="2014-03" db="EMBL/GenBank/DDBJ databases">
        <authorList>
            <person name="Casaregola S."/>
        </authorList>
    </citation>
    <scope>NUCLEOTIDE SEQUENCE [LARGE SCALE GENOMIC DNA]</scope>
    <source>
        <strain evidence="2">CLIB 918</strain>
    </source>
</reference>
<dbReference type="Proteomes" id="UP000242525">
    <property type="component" value="Unassembled WGS sequence"/>
</dbReference>
<gene>
    <name evidence="2" type="ORF">BN980_GECA09s00560g</name>
</gene>
<evidence type="ECO:0000259" key="1">
    <source>
        <dbReference type="Pfam" id="PF03178"/>
    </source>
</evidence>
<evidence type="ECO:0000313" key="2">
    <source>
        <dbReference type="EMBL" id="CDO54868.1"/>
    </source>
</evidence>
<sequence length="1123" mass="123882">MNIVALQPIPSKHIRHLFVYKNTLIFILDSSFVYDSRNINLPTSIINASLQASTLIILLSTGHLVFIDLESLTISYVLKQSQLSIENYGWSITADSHYKTLALTSFRNRILFQRFGNYNSTDSFHEITLDTSLILHTAFLYPLKGVDNQHLYFIAVCALPEAKIRFRIYEWYTQNSLSDMALVSVQPVSLGLSPLPIFIVPIPCSDGAMLVFTESSVFLLLLPDMLSGKVDYKQYRLPSFPVAYYQEPYTDSTYHEIQHVYLATELNVIYTITVNTATETVTIAPLVDLQTTLGSSLIIIPSNEAGDPTPEVSIIDAANLTIHTAGDGAVGGTFFVTSTESAVNVEYLTSFQSFGPLRDAVTLESDALFDCLRSETQLFVTSGVDSASSALVHLRRGYSASVALEGLPMQGVKTIFSAKSSQGSYLLASYPYFAQLFQIVDPEEGSDDALQIVDYSALAELDLGAETLLFAPLGPDHFVHVTPSQAVITNFSGGYRAAEDKSIVAASVSGQHIVIAERMGEVLLAVKLYKFADNILEPVGSIEFPHDIACLKLADLGDGRLLIIIGSFTSEISIYEFNIDTAKLEISSQFENYRSDLNNLFLNDAVIIQGNLVIGTNSGSVVFVRPDGIFVKQVGSLPIQFFQTAERTFALSDSLFAIDNLSDLDFPQRVIIESKISWRVQAACLFPISSGTETVVAAVIDHNLNILVVDQTPDTISRRIPLRAVPRRAMHVPHLGMIAIMFETSCKTSRPSFLRFYDCKKNVIVTPNEDYDNWKPKITNDPGFVDETMLALIMWEFSVNGKQFKYIVLGSGIETKFGAKRGFVYVLSASRTKSGRVELQKRFVIATSAPVTCLAQLDEYTIVCGQRDKLELYKLSIDGDKCRVKEIDNNGLQCPSPVASIQVVKTTESQTFLSVGTLKSSIVLYHYDSARTPELISVCGDEYLRSIVCQCTLDDGTIVTSDKQRTVNFFQAPSISFQADKPVASSSTLKVLATVTLPTIIAKLIPVKEEISEIQKLIDPTHPAATDLVNTVLAVGLNGAVYKLLVLDDSSVKVFNWAAHAIANALPADPYEALMCELEQLRNDNSFDRFGGYNDNLPGRVLDWKKISQLHPKNRFARLVATL</sequence>
<proteinExistence type="predicted"/>
<dbReference type="InterPro" id="IPR036322">
    <property type="entry name" value="WD40_repeat_dom_sf"/>
</dbReference>
<name>A0A0J9XCC4_GEOCN</name>
<evidence type="ECO:0000313" key="3">
    <source>
        <dbReference type="Proteomes" id="UP000242525"/>
    </source>
</evidence>
<organism evidence="2 3">
    <name type="scientific">Geotrichum candidum</name>
    <name type="common">Oospora lactis</name>
    <name type="synonym">Dipodascus geotrichum</name>
    <dbReference type="NCBI Taxonomy" id="1173061"/>
    <lineage>
        <taxon>Eukaryota</taxon>
        <taxon>Fungi</taxon>
        <taxon>Dikarya</taxon>
        <taxon>Ascomycota</taxon>
        <taxon>Saccharomycotina</taxon>
        <taxon>Dipodascomycetes</taxon>
        <taxon>Dipodascales</taxon>
        <taxon>Dipodascaceae</taxon>
        <taxon>Geotrichum</taxon>
    </lineage>
</organism>
<dbReference type="OrthoDB" id="20774at2759"/>
<dbReference type="Pfam" id="PF03178">
    <property type="entry name" value="CPSF_A"/>
    <property type="match status" value="1"/>
</dbReference>
<accession>A0A0J9XCC4</accession>
<dbReference type="STRING" id="1173061.A0A0J9XCC4"/>
<comment type="caution">
    <text evidence="2">The sequence shown here is derived from an EMBL/GenBank/DDBJ whole genome shotgun (WGS) entry which is preliminary data.</text>
</comment>
<dbReference type="SUPFAM" id="SSF50978">
    <property type="entry name" value="WD40 repeat-like"/>
    <property type="match status" value="1"/>
</dbReference>
<dbReference type="GO" id="GO:0003676">
    <property type="term" value="F:nucleic acid binding"/>
    <property type="evidence" value="ECO:0007669"/>
    <property type="project" value="InterPro"/>
</dbReference>
<keyword evidence="3" id="KW-1185">Reference proteome</keyword>
<dbReference type="AlphaFoldDB" id="A0A0J9XCC4"/>
<protein>
    <recommendedName>
        <fullName evidence="1">RSE1/DDB1/CPSF1 C-terminal domain-containing protein</fullName>
    </recommendedName>
</protein>
<feature type="domain" description="RSE1/DDB1/CPSF1 C-terminal" evidence="1">
    <location>
        <begin position="787"/>
        <end position="1067"/>
    </location>
</feature>
<dbReference type="GO" id="GO:0005634">
    <property type="term" value="C:nucleus"/>
    <property type="evidence" value="ECO:0007669"/>
    <property type="project" value="InterPro"/>
</dbReference>